<accession>G0J766</accession>
<proteinExistence type="predicted"/>
<dbReference type="eggNOG" id="COG2931">
    <property type="taxonomic scope" value="Bacteria"/>
</dbReference>
<protein>
    <submittedName>
        <fullName evidence="3">CHRD domain containing protein</fullName>
    </submittedName>
</protein>
<feature type="signal peptide" evidence="1">
    <location>
        <begin position="1"/>
        <end position="19"/>
    </location>
</feature>
<dbReference type="Pfam" id="PF07452">
    <property type="entry name" value="CHRD"/>
    <property type="match status" value="2"/>
</dbReference>
<keyword evidence="1" id="KW-0732">Signal</keyword>
<feature type="chain" id="PRO_5003401486" evidence="1">
    <location>
        <begin position="20"/>
        <end position="274"/>
    </location>
</feature>
<gene>
    <name evidence="3" type="ordered locus">Cycma_3990</name>
</gene>
<reference evidence="4" key="1">
    <citation type="submission" date="2011-07" db="EMBL/GenBank/DDBJ databases">
        <title>The complete genome of Cyclobacterium marinum DSM 745.</title>
        <authorList>
            <person name="Lucas S."/>
            <person name="Han J."/>
            <person name="Lapidus A."/>
            <person name="Bruce D."/>
            <person name="Goodwin L."/>
            <person name="Pitluck S."/>
            <person name="Peters L."/>
            <person name="Kyrpides N."/>
            <person name="Mavromatis K."/>
            <person name="Ivanova N."/>
            <person name="Ovchinnikova G."/>
            <person name="Chertkov O."/>
            <person name="Detter J.C."/>
            <person name="Tapia R."/>
            <person name="Han C."/>
            <person name="Land M."/>
            <person name="Hauser L."/>
            <person name="Markowitz V."/>
            <person name="Cheng J.-F."/>
            <person name="Hugenholtz P."/>
            <person name="Woyke T."/>
            <person name="Wu D."/>
            <person name="Tindall B."/>
            <person name="Schuetze A."/>
            <person name="Brambilla E."/>
            <person name="Klenk H.-P."/>
            <person name="Eisen J.A."/>
        </authorList>
    </citation>
    <scope>NUCLEOTIDE SEQUENCE [LARGE SCALE GENOMIC DNA]</scope>
    <source>
        <strain evidence="4">ATCC 25205 / DSM 745 / LMG 13164 / NCIMB 1802</strain>
    </source>
</reference>
<dbReference type="Proteomes" id="UP000001635">
    <property type="component" value="Chromosome"/>
</dbReference>
<dbReference type="PROSITE" id="PS50933">
    <property type="entry name" value="CHRD"/>
    <property type="match status" value="1"/>
</dbReference>
<keyword evidence="4" id="KW-1185">Reference proteome</keyword>
<dbReference type="KEGG" id="cmr:Cycma_3990"/>
<sequence length="274" mass="29503">MKKIKIGMMLVLCALVTFACEDDEDTPAKVELQSFDIMLDNAYSIPMVTGRSETGNIQMRLYDDNSLTFTITIDNLMASDDLTVAHVHTGDVVTAGSVAITLVDGTDIAFSGNMATGTINLTADQINTLQGDDVYVNVHSSDQASGLVRGQIDQTIDNAYNVTMSSANEIPAIIDRNETGEAYIRIMGNTMYYKVIVNDLEASDAITAGHIHEGSATVNGGVLVNLGITANAELEQTKSLTLSTDELSKINNDELYVNIHSTQYPGGLLRGQIR</sequence>
<evidence type="ECO:0000259" key="2">
    <source>
        <dbReference type="PROSITE" id="PS50933"/>
    </source>
</evidence>
<dbReference type="STRING" id="880070.Cycma_3990"/>
<name>G0J766_CYCMS</name>
<feature type="domain" description="CHRD" evidence="2">
    <location>
        <begin position="156"/>
        <end position="274"/>
    </location>
</feature>
<organism evidence="3 4">
    <name type="scientific">Cyclobacterium marinum (strain ATCC 25205 / DSM 745 / LMG 13164 / NCIMB 1802)</name>
    <name type="common">Flectobacillus marinus</name>
    <dbReference type="NCBI Taxonomy" id="880070"/>
    <lineage>
        <taxon>Bacteria</taxon>
        <taxon>Pseudomonadati</taxon>
        <taxon>Bacteroidota</taxon>
        <taxon>Cytophagia</taxon>
        <taxon>Cytophagales</taxon>
        <taxon>Cyclobacteriaceae</taxon>
        <taxon>Cyclobacterium</taxon>
    </lineage>
</organism>
<evidence type="ECO:0000256" key="1">
    <source>
        <dbReference type="SAM" id="SignalP"/>
    </source>
</evidence>
<dbReference type="HOGENOM" id="CLU_938884_0_0_10"/>
<evidence type="ECO:0000313" key="4">
    <source>
        <dbReference type="Proteomes" id="UP000001635"/>
    </source>
</evidence>
<dbReference type="InterPro" id="IPR010895">
    <property type="entry name" value="CHRD"/>
</dbReference>
<evidence type="ECO:0000313" key="3">
    <source>
        <dbReference type="EMBL" id="AEL27699.1"/>
    </source>
</evidence>
<dbReference type="AlphaFoldDB" id="G0J766"/>
<dbReference type="EMBL" id="CP002955">
    <property type="protein sequence ID" value="AEL27699.1"/>
    <property type="molecule type" value="Genomic_DNA"/>
</dbReference>
<dbReference type="SMART" id="SM00754">
    <property type="entry name" value="CHRD"/>
    <property type="match status" value="2"/>
</dbReference>
<dbReference type="RefSeq" id="WP_014021984.1">
    <property type="nucleotide sequence ID" value="NC_015914.1"/>
</dbReference>
<dbReference type="PROSITE" id="PS51257">
    <property type="entry name" value="PROKAR_LIPOPROTEIN"/>
    <property type="match status" value="1"/>
</dbReference>
<dbReference type="OrthoDB" id="571052at2"/>